<gene>
    <name evidence="1" type="ORF">SAMN04244579_03790</name>
</gene>
<evidence type="ECO:0000313" key="1">
    <source>
        <dbReference type="EMBL" id="SEJ28683.1"/>
    </source>
</evidence>
<dbReference type="AlphaFoldDB" id="A0A1H6XHW9"/>
<accession>A0A1H6XHW9</accession>
<dbReference type="Proteomes" id="UP000199005">
    <property type="component" value="Unassembled WGS sequence"/>
</dbReference>
<organism evidence="1 2">
    <name type="scientific">Azotobacter beijerinckii</name>
    <dbReference type="NCBI Taxonomy" id="170623"/>
    <lineage>
        <taxon>Bacteria</taxon>
        <taxon>Pseudomonadati</taxon>
        <taxon>Pseudomonadota</taxon>
        <taxon>Gammaproteobacteria</taxon>
        <taxon>Pseudomonadales</taxon>
        <taxon>Pseudomonadaceae</taxon>
        <taxon>Azotobacter</taxon>
    </lineage>
</organism>
<protein>
    <submittedName>
        <fullName evidence="1">Uncharacterized protein</fullName>
    </submittedName>
</protein>
<reference evidence="1 2" key="1">
    <citation type="submission" date="2016-10" db="EMBL/GenBank/DDBJ databases">
        <authorList>
            <person name="de Groot N.N."/>
        </authorList>
    </citation>
    <scope>NUCLEOTIDE SEQUENCE [LARGE SCALE GENOMIC DNA]</scope>
    <source>
        <strain evidence="1 2">DSM 1041</strain>
    </source>
</reference>
<evidence type="ECO:0000313" key="2">
    <source>
        <dbReference type="Proteomes" id="UP000199005"/>
    </source>
</evidence>
<dbReference type="STRING" id="170623.SAMN04244579_03790"/>
<dbReference type="EMBL" id="FNYO01000064">
    <property type="protein sequence ID" value="SEJ28683.1"/>
    <property type="molecule type" value="Genomic_DNA"/>
</dbReference>
<proteinExistence type="predicted"/>
<name>A0A1H6XHW9_9GAMM</name>
<sequence length="173" mass="19173">MTDRLPPANGVETRIRAMAKTGHSKTMTQELLGLSRWTFDQLVAQMPDVEFPGRNRSRGYRAAVERKRGVYTEAMRKASIAAGVAKHERAKRTVRGVTGTVDELVAHFECAVSPAQVRRRVRQGMTLEEALFTPKSTRNNLGRWLGVTADSRRAMLGQERAGAEIIKALRAAA</sequence>
<dbReference type="RefSeq" id="WP_139211246.1">
    <property type="nucleotide sequence ID" value="NZ_FNYO01000064.1"/>
</dbReference>